<sequence>MSEMLLTICNEPDTALFTWVIYGELFHHSISAIYDPPPAPVFPLPTATRYKFFVYCVPDINCFRNTVGFPPWFEDYERTGQDVFQQLSLRVAMREFLHADTWRSALGELSRRESSVSLGQLGLVAKDDLFVSSVMHLGLRSLQVLRPGGLDAVKDDILTINAKVRALNESVEAGRSKNEWDDWLLESPWVTIERDTMVTMYDDTPWEGEDMEHFLAAIR</sequence>
<comment type="caution">
    <text evidence="1">The sequence shown here is derived from an EMBL/GenBank/DDBJ whole genome shotgun (WGS) entry which is preliminary data.</text>
</comment>
<gene>
    <name evidence="1" type="ORF">PHISCL_06066</name>
</gene>
<dbReference type="EMBL" id="MVGC01000217">
    <property type="protein sequence ID" value="RJE21606.1"/>
    <property type="molecule type" value="Genomic_DNA"/>
</dbReference>
<evidence type="ECO:0000313" key="2">
    <source>
        <dbReference type="Proteomes" id="UP000266188"/>
    </source>
</evidence>
<evidence type="ECO:0000313" key="1">
    <source>
        <dbReference type="EMBL" id="RJE21606.1"/>
    </source>
</evidence>
<dbReference type="STRING" id="2070753.A0A3A2ZF61"/>
<organism evidence="1 2">
    <name type="scientific">Aspergillus sclerotialis</name>
    <dbReference type="NCBI Taxonomy" id="2070753"/>
    <lineage>
        <taxon>Eukaryota</taxon>
        <taxon>Fungi</taxon>
        <taxon>Dikarya</taxon>
        <taxon>Ascomycota</taxon>
        <taxon>Pezizomycotina</taxon>
        <taxon>Eurotiomycetes</taxon>
        <taxon>Eurotiomycetidae</taxon>
        <taxon>Eurotiales</taxon>
        <taxon>Aspergillaceae</taxon>
        <taxon>Aspergillus</taxon>
        <taxon>Aspergillus subgen. Polypaecilum</taxon>
    </lineage>
</organism>
<accession>A0A3A2ZF61</accession>
<protein>
    <submittedName>
        <fullName evidence="1">Uncharacterized protein</fullName>
    </submittedName>
</protein>
<dbReference type="AlphaFoldDB" id="A0A3A2ZF61"/>
<dbReference type="Proteomes" id="UP000266188">
    <property type="component" value="Unassembled WGS sequence"/>
</dbReference>
<reference evidence="2" key="1">
    <citation type="submission" date="2017-02" db="EMBL/GenBank/DDBJ databases">
        <authorList>
            <person name="Tafer H."/>
            <person name="Lopandic K."/>
        </authorList>
    </citation>
    <scope>NUCLEOTIDE SEQUENCE [LARGE SCALE GENOMIC DNA]</scope>
    <source>
        <strain evidence="2">CBS 366.77</strain>
    </source>
</reference>
<name>A0A3A2ZF61_9EURO</name>
<dbReference type="OrthoDB" id="2853639at2759"/>
<keyword evidence="2" id="KW-1185">Reference proteome</keyword>
<proteinExistence type="predicted"/>